<name>A0A1G9S4N3_9HYPH</name>
<evidence type="ECO:0000256" key="3">
    <source>
        <dbReference type="ARBA" id="ARBA00022692"/>
    </source>
</evidence>
<evidence type="ECO:0000256" key="5">
    <source>
        <dbReference type="ARBA" id="ARBA00023136"/>
    </source>
</evidence>
<evidence type="ECO:0000313" key="7">
    <source>
        <dbReference type="EMBL" id="SDM30436.1"/>
    </source>
</evidence>
<keyword evidence="5 6" id="KW-0472">Membrane</keyword>
<dbReference type="GO" id="GO:0005886">
    <property type="term" value="C:plasma membrane"/>
    <property type="evidence" value="ECO:0007669"/>
    <property type="project" value="UniProtKB-SubCell"/>
</dbReference>
<keyword evidence="3 6" id="KW-0812">Transmembrane</keyword>
<dbReference type="STRING" id="582672.SAMN05216360_101491"/>
<feature type="transmembrane region" description="Helical" evidence="6">
    <location>
        <begin position="100"/>
        <end position="120"/>
    </location>
</feature>
<dbReference type="OrthoDB" id="74129at2"/>
<feature type="transmembrane region" description="Helical" evidence="6">
    <location>
        <begin position="67"/>
        <end position="94"/>
    </location>
</feature>
<evidence type="ECO:0000256" key="1">
    <source>
        <dbReference type="ARBA" id="ARBA00004651"/>
    </source>
</evidence>
<proteinExistence type="predicted"/>
<feature type="transmembrane region" description="Helical" evidence="6">
    <location>
        <begin position="132"/>
        <end position="155"/>
    </location>
</feature>
<evidence type="ECO:0000256" key="6">
    <source>
        <dbReference type="SAM" id="Phobius"/>
    </source>
</evidence>
<feature type="transmembrane region" description="Helical" evidence="6">
    <location>
        <begin position="35"/>
        <end position="55"/>
    </location>
</feature>
<keyword evidence="8" id="KW-1185">Reference proteome</keyword>
<accession>A0A1G9S4N3</accession>
<protein>
    <submittedName>
        <fullName evidence="7">Putative membrane protein</fullName>
    </submittedName>
</protein>
<evidence type="ECO:0000313" key="8">
    <source>
        <dbReference type="Proteomes" id="UP000198704"/>
    </source>
</evidence>
<reference evidence="8" key="1">
    <citation type="submission" date="2016-10" db="EMBL/GenBank/DDBJ databases">
        <authorList>
            <person name="Varghese N."/>
            <person name="Submissions S."/>
        </authorList>
    </citation>
    <scope>NUCLEOTIDE SEQUENCE [LARGE SCALE GENOMIC DNA]</scope>
    <source>
        <strain evidence="8">BL47</strain>
    </source>
</reference>
<keyword evidence="4 6" id="KW-1133">Transmembrane helix</keyword>
<organism evidence="7 8">
    <name type="scientific">Methylobacterium phyllostachyos</name>
    <dbReference type="NCBI Taxonomy" id="582672"/>
    <lineage>
        <taxon>Bacteria</taxon>
        <taxon>Pseudomonadati</taxon>
        <taxon>Pseudomonadota</taxon>
        <taxon>Alphaproteobacteria</taxon>
        <taxon>Hyphomicrobiales</taxon>
        <taxon>Methylobacteriaceae</taxon>
        <taxon>Methylobacterium</taxon>
    </lineage>
</organism>
<evidence type="ECO:0000256" key="2">
    <source>
        <dbReference type="ARBA" id="ARBA00022475"/>
    </source>
</evidence>
<dbReference type="Proteomes" id="UP000198704">
    <property type="component" value="Unassembled WGS sequence"/>
</dbReference>
<evidence type="ECO:0000256" key="4">
    <source>
        <dbReference type="ARBA" id="ARBA00022989"/>
    </source>
</evidence>
<dbReference type="Pfam" id="PF09678">
    <property type="entry name" value="Caa3_CtaG"/>
    <property type="match status" value="1"/>
</dbReference>
<sequence length="212" mass="22569">MPERALPSLRRAAGATGIVVTVVASLGLRDPLASMASYTAALMALNQIAPPLLLLALDRPGPRAARFFAATLDPILAFTAFCTLSVAVSLPGIFEPTLANALYAAPLGLLELGTGLMMWAQAMPATRQVHSAWRVALLLWVASVPMTTVAVVWMLSPDVLYTPYLDVICRWNVPPLVDQKWAGFVMFAAGMPMQLAAVWLLLGLSGAQRDAA</sequence>
<dbReference type="InterPro" id="IPR019108">
    <property type="entry name" value="Caa3_assmbl_CtaG-rel"/>
</dbReference>
<keyword evidence="2" id="KW-1003">Cell membrane</keyword>
<dbReference type="RefSeq" id="WP_091712939.1">
    <property type="nucleotide sequence ID" value="NZ_FNHS01000001.1"/>
</dbReference>
<comment type="subcellular location">
    <subcellularLocation>
        <location evidence="1">Cell membrane</location>
        <topology evidence="1">Multi-pass membrane protein</topology>
    </subcellularLocation>
</comment>
<feature type="transmembrane region" description="Helical" evidence="6">
    <location>
        <begin position="181"/>
        <end position="202"/>
    </location>
</feature>
<dbReference type="AlphaFoldDB" id="A0A1G9S4N3"/>
<dbReference type="EMBL" id="FNHS01000001">
    <property type="protein sequence ID" value="SDM30436.1"/>
    <property type="molecule type" value="Genomic_DNA"/>
</dbReference>
<gene>
    <name evidence="7" type="ORF">SAMN05216360_101491</name>
</gene>